<feature type="repeat" description="TPR" evidence="3">
    <location>
        <begin position="376"/>
        <end position="409"/>
    </location>
</feature>
<comment type="caution">
    <text evidence="4">The sequence shown here is derived from an EMBL/GenBank/DDBJ whole genome shotgun (WGS) entry which is preliminary data.</text>
</comment>
<name>A0A918J5C5_9FLAO</name>
<dbReference type="GO" id="GO:0016788">
    <property type="term" value="F:hydrolase activity, acting on ester bonds"/>
    <property type="evidence" value="ECO:0007669"/>
    <property type="project" value="TreeGrafter"/>
</dbReference>
<keyword evidence="2" id="KW-0378">Hydrolase</keyword>
<evidence type="ECO:0000313" key="4">
    <source>
        <dbReference type="EMBL" id="GGW48716.1"/>
    </source>
</evidence>
<dbReference type="InterPro" id="IPR000801">
    <property type="entry name" value="Esterase-like"/>
</dbReference>
<dbReference type="Proteomes" id="UP000634668">
    <property type="component" value="Unassembled WGS sequence"/>
</dbReference>
<sequence>MIMRILLISVIALTLWNCEAKKTPHAPPSDNQIVIGVIDSIYSDNLQEQQKFWVHVPNNLGQSKTTYTKYPVLYLLDGEAHFYSLTGMVNQLSAVNGNDLLPEMIVVGITNNDRMRDLSPTHVAEVFGDSISSKTSGGGKNFLTFIEKELIPHIEEKYPASSYRTFVGHSLGGLIVIDALVDRPEIFSNYVAIDPSLWWDNQELLEKYQDVISNTTYSNKALYVGVANTMEEEMSIEDVVKDTTETTVHIRSILKFVNAADSLQANGLHFKWKYYENDTHGSVPLIAEYDAIRFLFPWYSFKGADQFLKPNSNLSIEEMISMIDVHYKLVSSHFGYESLPAESFINSLGYGFMRNNHLDKANTFFKMNIQNYPNSSNVYDSMGDFYLAQHDSIKALEFFNKALEVGENDYSQVKIDRLNENLKIK</sequence>
<dbReference type="Pfam" id="PF00756">
    <property type="entry name" value="Esterase"/>
    <property type="match status" value="1"/>
</dbReference>
<reference evidence="4" key="1">
    <citation type="journal article" date="2014" name="Int. J. Syst. Evol. Microbiol.">
        <title>Complete genome sequence of Corynebacterium casei LMG S-19264T (=DSM 44701T), isolated from a smear-ripened cheese.</title>
        <authorList>
            <consortium name="US DOE Joint Genome Institute (JGI-PGF)"/>
            <person name="Walter F."/>
            <person name="Albersmeier A."/>
            <person name="Kalinowski J."/>
            <person name="Ruckert C."/>
        </authorList>
    </citation>
    <scope>NUCLEOTIDE SEQUENCE</scope>
    <source>
        <strain evidence="4">KCTC 12113</strain>
    </source>
</reference>
<reference evidence="4" key="2">
    <citation type="submission" date="2020-09" db="EMBL/GenBank/DDBJ databases">
        <authorList>
            <person name="Sun Q."/>
            <person name="Kim S."/>
        </authorList>
    </citation>
    <scope>NUCLEOTIDE SEQUENCE</scope>
    <source>
        <strain evidence="4">KCTC 12113</strain>
    </source>
</reference>
<dbReference type="PROSITE" id="PS50005">
    <property type="entry name" value="TPR"/>
    <property type="match status" value="1"/>
</dbReference>
<evidence type="ECO:0000313" key="5">
    <source>
        <dbReference type="Proteomes" id="UP000634668"/>
    </source>
</evidence>
<proteinExistence type="inferred from homology"/>
<evidence type="ECO:0000256" key="3">
    <source>
        <dbReference type="PROSITE-ProRule" id="PRU00339"/>
    </source>
</evidence>
<dbReference type="InterPro" id="IPR011990">
    <property type="entry name" value="TPR-like_helical_dom_sf"/>
</dbReference>
<dbReference type="PANTHER" id="PTHR40841">
    <property type="entry name" value="SIDEROPHORE TRIACETYLFUSARININE C ESTERASE"/>
    <property type="match status" value="1"/>
</dbReference>
<keyword evidence="5" id="KW-1185">Reference proteome</keyword>
<keyword evidence="3" id="KW-0802">TPR repeat</keyword>
<dbReference type="PANTHER" id="PTHR40841:SF2">
    <property type="entry name" value="SIDEROPHORE-DEGRADING ESTERASE (EUROFUNG)"/>
    <property type="match status" value="1"/>
</dbReference>
<dbReference type="InterPro" id="IPR052558">
    <property type="entry name" value="Siderophore_Hydrolase_D"/>
</dbReference>
<comment type="similarity">
    <text evidence="1">Belongs to the esterase D family.</text>
</comment>
<dbReference type="InterPro" id="IPR019734">
    <property type="entry name" value="TPR_rpt"/>
</dbReference>
<evidence type="ECO:0000256" key="2">
    <source>
        <dbReference type="ARBA" id="ARBA00022801"/>
    </source>
</evidence>
<dbReference type="SUPFAM" id="SSF48452">
    <property type="entry name" value="TPR-like"/>
    <property type="match status" value="1"/>
</dbReference>
<protein>
    <recommendedName>
        <fullName evidence="6">Alpha/beta hydrolase</fullName>
    </recommendedName>
</protein>
<evidence type="ECO:0008006" key="6">
    <source>
        <dbReference type="Google" id="ProtNLM"/>
    </source>
</evidence>
<accession>A0A918J5C5</accession>
<organism evidence="4 5">
    <name type="scientific">Arenibacter certesii</name>
    <dbReference type="NCBI Taxonomy" id="228955"/>
    <lineage>
        <taxon>Bacteria</taxon>
        <taxon>Pseudomonadati</taxon>
        <taxon>Bacteroidota</taxon>
        <taxon>Flavobacteriia</taxon>
        <taxon>Flavobacteriales</taxon>
        <taxon>Flavobacteriaceae</taxon>
        <taxon>Arenibacter</taxon>
    </lineage>
</organism>
<dbReference type="AlphaFoldDB" id="A0A918J5C5"/>
<dbReference type="InterPro" id="IPR029058">
    <property type="entry name" value="AB_hydrolase_fold"/>
</dbReference>
<dbReference type="SUPFAM" id="SSF53474">
    <property type="entry name" value="alpha/beta-Hydrolases"/>
    <property type="match status" value="1"/>
</dbReference>
<dbReference type="Gene3D" id="3.40.50.1820">
    <property type="entry name" value="alpha/beta hydrolase"/>
    <property type="match status" value="1"/>
</dbReference>
<evidence type="ECO:0000256" key="1">
    <source>
        <dbReference type="ARBA" id="ARBA00005622"/>
    </source>
</evidence>
<dbReference type="EMBL" id="BMWP01000037">
    <property type="protein sequence ID" value="GGW48716.1"/>
    <property type="molecule type" value="Genomic_DNA"/>
</dbReference>
<gene>
    <name evidence="4" type="ORF">GCM10007383_35940</name>
</gene>